<comment type="caution">
    <text evidence="1">The sequence shown here is derived from an EMBL/GenBank/DDBJ whole genome shotgun (WGS) entry which is preliminary data.</text>
</comment>
<organism evidence="1 2">
    <name type="scientific">Araneus ventricosus</name>
    <name type="common">Orbweaver spider</name>
    <name type="synonym">Epeira ventricosa</name>
    <dbReference type="NCBI Taxonomy" id="182803"/>
    <lineage>
        <taxon>Eukaryota</taxon>
        <taxon>Metazoa</taxon>
        <taxon>Ecdysozoa</taxon>
        <taxon>Arthropoda</taxon>
        <taxon>Chelicerata</taxon>
        <taxon>Arachnida</taxon>
        <taxon>Araneae</taxon>
        <taxon>Araneomorphae</taxon>
        <taxon>Entelegynae</taxon>
        <taxon>Araneoidea</taxon>
        <taxon>Araneidae</taxon>
        <taxon>Araneus</taxon>
    </lineage>
</organism>
<reference evidence="1 2" key="1">
    <citation type="journal article" date="2019" name="Sci. Rep.">
        <title>Orb-weaving spider Araneus ventricosus genome elucidates the spidroin gene catalogue.</title>
        <authorList>
            <person name="Kono N."/>
            <person name="Nakamura H."/>
            <person name="Ohtoshi R."/>
            <person name="Moran D.A.P."/>
            <person name="Shinohara A."/>
            <person name="Yoshida Y."/>
            <person name="Fujiwara M."/>
            <person name="Mori M."/>
            <person name="Tomita M."/>
            <person name="Arakawa K."/>
        </authorList>
    </citation>
    <scope>NUCLEOTIDE SEQUENCE [LARGE SCALE GENOMIC DNA]</scope>
</reference>
<accession>A0A4Y2CPY6</accession>
<evidence type="ECO:0000313" key="1">
    <source>
        <dbReference type="EMBL" id="GBM06209.1"/>
    </source>
</evidence>
<sequence>MANPAPDRLGGFMPRRSWVLTIVAFLLLLESINAFLLMRGRCGSVSASYEIPAARVCSLEKVGHDMLLRF</sequence>
<evidence type="ECO:0000313" key="2">
    <source>
        <dbReference type="Proteomes" id="UP000499080"/>
    </source>
</evidence>
<dbReference type="AlphaFoldDB" id="A0A4Y2CPY6"/>
<name>A0A4Y2CPY6_ARAVE</name>
<protein>
    <submittedName>
        <fullName evidence="1">Uncharacterized protein</fullName>
    </submittedName>
</protein>
<dbReference type="Proteomes" id="UP000499080">
    <property type="component" value="Unassembled WGS sequence"/>
</dbReference>
<gene>
    <name evidence="1" type="ORF">AVEN_167090_1</name>
</gene>
<proteinExistence type="predicted"/>
<keyword evidence="2" id="KW-1185">Reference proteome</keyword>
<dbReference type="EMBL" id="BGPR01000224">
    <property type="protein sequence ID" value="GBM06209.1"/>
    <property type="molecule type" value="Genomic_DNA"/>
</dbReference>